<organism evidence="2 3">
    <name type="scientific">Dibothriocephalus latus</name>
    <name type="common">Fish tapeworm</name>
    <name type="synonym">Diphyllobothrium latum</name>
    <dbReference type="NCBI Taxonomy" id="60516"/>
    <lineage>
        <taxon>Eukaryota</taxon>
        <taxon>Metazoa</taxon>
        <taxon>Spiralia</taxon>
        <taxon>Lophotrochozoa</taxon>
        <taxon>Platyhelminthes</taxon>
        <taxon>Cestoda</taxon>
        <taxon>Eucestoda</taxon>
        <taxon>Diphyllobothriidea</taxon>
        <taxon>Diphyllobothriidae</taxon>
        <taxon>Dibothriocephalus</taxon>
    </lineage>
</organism>
<evidence type="ECO:0000256" key="1">
    <source>
        <dbReference type="SAM" id="Coils"/>
    </source>
</evidence>
<proteinExistence type="predicted"/>
<sequence>MPPYGMKQAMRKRSVIEARPGECVDPEEAMMQTAIEQSFKEGSGLSDMEQEYLKALEISRVEVEAEEQRRRQEAEELDRILKLSLVEK</sequence>
<keyword evidence="1" id="KW-0175">Coiled coil</keyword>
<protein>
    <submittedName>
        <fullName evidence="2">Uncharacterized protein</fullName>
    </submittedName>
</protein>
<gene>
    <name evidence="2" type="ORF">DILT_LOCUS8996</name>
</gene>
<name>A0A3P7L6P8_DIBLA</name>
<reference evidence="2 3" key="1">
    <citation type="submission" date="2018-11" db="EMBL/GenBank/DDBJ databases">
        <authorList>
            <consortium name="Pathogen Informatics"/>
        </authorList>
    </citation>
    <scope>NUCLEOTIDE SEQUENCE [LARGE SCALE GENOMIC DNA]</scope>
</reference>
<evidence type="ECO:0000313" key="3">
    <source>
        <dbReference type="Proteomes" id="UP000281553"/>
    </source>
</evidence>
<keyword evidence="3" id="KW-1185">Reference proteome</keyword>
<dbReference type="AlphaFoldDB" id="A0A3P7L6P8"/>
<accession>A0A3P7L6P8</accession>
<dbReference type="EMBL" id="UYRU01055746">
    <property type="protein sequence ID" value="VDN13165.1"/>
    <property type="molecule type" value="Genomic_DNA"/>
</dbReference>
<evidence type="ECO:0000313" key="2">
    <source>
        <dbReference type="EMBL" id="VDN13165.1"/>
    </source>
</evidence>
<feature type="coiled-coil region" evidence="1">
    <location>
        <begin position="56"/>
        <end position="83"/>
    </location>
</feature>
<dbReference type="Proteomes" id="UP000281553">
    <property type="component" value="Unassembled WGS sequence"/>
</dbReference>